<evidence type="ECO:0000313" key="6">
    <source>
        <dbReference type="EMBL" id="GHO98117.1"/>
    </source>
</evidence>
<proteinExistence type="predicted"/>
<dbReference type="Proteomes" id="UP000597444">
    <property type="component" value="Unassembled WGS sequence"/>
</dbReference>
<dbReference type="CDD" id="cd01282">
    <property type="entry name" value="HTH_MerR-like_sg3"/>
    <property type="match status" value="1"/>
</dbReference>
<dbReference type="InterPro" id="IPR000551">
    <property type="entry name" value="MerR-type_HTH_dom"/>
</dbReference>
<feature type="domain" description="HTH merR-type" evidence="5">
    <location>
        <begin position="1"/>
        <end position="68"/>
    </location>
</feature>
<keyword evidence="4" id="KW-0175">Coiled coil</keyword>
<evidence type="ECO:0000256" key="1">
    <source>
        <dbReference type="ARBA" id="ARBA00023015"/>
    </source>
</evidence>
<dbReference type="PRINTS" id="PR00040">
    <property type="entry name" value="HTHMERR"/>
</dbReference>
<dbReference type="InterPro" id="IPR009061">
    <property type="entry name" value="DNA-bd_dom_put_sf"/>
</dbReference>
<dbReference type="PROSITE" id="PS00552">
    <property type="entry name" value="HTH_MERR_1"/>
    <property type="match status" value="1"/>
</dbReference>
<dbReference type="RefSeq" id="WP_220208882.1">
    <property type="nucleotide sequence ID" value="NZ_BNJK01000002.1"/>
</dbReference>
<evidence type="ECO:0000259" key="5">
    <source>
        <dbReference type="PROSITE" id="PS50937"/>
    </source>
</evidence>
<sequence length="128" mass="14542">MNIGELARRTGVSIRSLRYYEEKQLLAPERGENGYRSYDASAIERVRAIQFYLGLGLSTNEILDVVLCSEHDYEAVPCDGTTNMVICPEEIGFYQDKLAEIEAQIASLEKARSYIKQRLDQTRKVASM</sequence>
<keyword evidence="2" id="KW-0238">DNA-binding</keyword>
<comment type="caution">
    <text evidence="6">The sequence shown here is derived from an EMBL/GenBank/DDBJ whole genome shotgun (WGS) entry which is preliminary data.</text>
</comment>
<keyword evidence="7" id="KW-1185">Reference proteome</keyword>
<evidence type="ECO:0000256" key="3">
    <source>
        <dbReference type="ARBA" id="ARBA00023163"/>
    </source>
</evidence>
<feature type="coiled-coil region" evidence="4">
    <location>
        <begin position="91"/>
        <end position="118"/>
    </location>
</feature>
<dbReference type="AlphaFoldDB" id="A0A8J3N8C6"/>
<keyword evidence="1" id="KW-0805">Transcription regulation</keyword>
<dbReference type="PANTHER" id="PTHR30204">
    <property type="entry name" value="REDOX-CYCLING DRUG-SENSING TRANSCRIPTIONAL ACTIVATOR SOXR"/>
    <property type="match status" value="1"/>
</dbReference>
<gene>
    <name evidence="6" type="ORF">KSF_081650</name>
</gene>
<evidence type="ECO:0000256" key="2">
    <source>
        <dbReference type="ARBA" id="ARBA00023125"/>
    </source>
</evidence>
<evidence type="ECO:0000256" key="4">
    <source>
        <dbReference type="SAM" id="Coils"/>
    </source>
</evidence>
<dbReference type="InterPro" id="IPR047057">
    <property type="entry name" value="MerR_fam"/>
</dbReference>
<dbReference type="SMART" id="SM00422">
    <property type="entry name" value="HTH_MERR"/>
    <property type="match status" value="1"/>
</dbReference>
<dbReference type="Gene3D" id="1.10.1660.10">
    <property type="match status" value="1"/>
</dbReference>
<dbReference type="PROSITE" id="PS50937">
    <property type="entry name" value="HTH_MERR_2"/>
    <property type="match status" value="1"/>
</dbReference>
<dbReference type="PANTHER" id="PTHR30204:SF94">
    <property type="entry name" value="HEAVY METAL-DEPENDENT TRANSCRIPTIONAL REGULATOR HI_0293-RELATED"/>
    <property type="match status" value="1"/>
</dbReference>
<evidence type="ECO:0000313" key="7">
    <source>
        <dbReference type="Proteomes" id="UP000597444"/>
    </source>
</evidence>
<name>A0A8J3N8C6_9CHLR</name>
<accession>A0A8J3N8C6</accession>
<dbReference type="SUPFAM" id="SSF46955">
    <property type="entry name" value="Putative DNA-binding domain"/>
    <property type="match status" value="1"/>
</dbReference>
<keyword evidence="3" id="KW-0804">Transcription</keyword>
<dbReference type="Pfam" id="PF13411">
    <property type="entry name" value="MerR_1"/>
    <property type="match status" value="1"/>
</dbReference>
<dbReference type="GO" id="GO:0003677">
    <property type="term" value="F:DNA binding"/>
    <property type="evidence" value="ECO:0007669"/>
    <property type="project" value="UniProtKB-KW"/>
</dbReference>
<organism evidence="6 7">
    <name type="scientific">Reticulibacter mediterranei</name>
    <dbReference type="NCBI Taxonomy" id="2778369"/>
    <lineage>
        <taxon>Bacteria</taxon>
        <taxon>Bacillati</taxon>
        <taxon>Chloroflexota</taxon>
        <taxon>Ktedonobacteria</taxon>
        <taxon>Ktedonobacterales</taxon>
        <taxon>Reticulibacteraceae</taxon>
        <taxon>Reticulibacter</taxon>
    </lineage>
</organism>
<protein>
    <submittedName>
        <fullName evidence="6">Transcriptional regulator</fullName>
    </submittedName>
</protein>
<dbReference type="GO" id="GO:0003700">
    <property type="term" value="F:DNA-binding transcription factor activity"/>
    <property type="evidence" value="ECO:0007669"/>
    <property type="project" value="InterPro"/>
</dbReference>
<reference evidence="6" key="1">
    <citation type="submission" date="2020-10" db="EMBL/GenBank/DDBJ databases">
        <title>Taxonomic study of unclassified bacteria belonging to the class Ktedonobacteria.</title>
        <authorList>
            <person name="Yabe S."/>
            <person name="Wang C.M."/>
            <person name="Zheng Y."/>
            <person name="Sakai Y."/>
            <person name="Cavaletti L."/>
            <person name="Monciardini P."/>
            <person name="Donadio S."/>
        </authorList>
    </citation>
    <scope>NUCLEOTIDE SEQUENCE</scope>
    <source>
        <strain evidence="6">ID150040</strain>
    </source>
</reference>
<dbReference type="EMBL" id="BNJK01000002">
    <property type="protein sequence ID" value="GHO98117.1"/>
    <property type="molecule type" value="Genomic_DNA"/>
</dbReference>